<protein>
    <submittedName>
        <fullName evidence="2">Transcriptional regulator, PadR-like family</fullName>
    </submittedName>
</protein>
<feature type="domain" description="Transcription regulator PadR N-terminal" evidence="1">
    <location>
        <begin position="14"/>
        <end position="86"/>
    </location>
</feature>
<evidence type="ECO:0000259" key="1">
    <source>
        <dbReference type="Pfam" id="PF03551"/>
    </source>
</evidence>
<keyword evidence="3" id="KW-1185">Reference proteome</keyword>
<dbReference type="KEGG" id="cai:Caci_8234"/>
<dbReference type="STRING" id="479433.Caci_8234"/>
<sequence>MSQDMMRGHLDGLVLAVLATGPSHGYGLIEALRDRSGGVFDLPEGSVYPALHRLERAGLVASGWSEVAGRRRRVYSLTASGSRAAEDRRTEWRSFSAAVERVFGAETKAGGGGRTDAGSAVAS</sequence>
<dbReference type="PANTHER" id="PTHR43252">
    <property type="entry name" value="TRANSCRIPTIONAL REGULATOR YQJI"/>
    <property type="match status" value="1"/>
</dbReference>
<dbReference type="EMBL" id="CP001700">
    <property type="protein sequence ID" value="ACU77057.1"/>
    <property type="molecule type" value="Genomic_DNA"/>
</dbReference>
<proteinExistence type="predicted"/>
<dbReference type="InterPro" id="IPR036390">
    <property type="entry name" value="WH_DNA-bd_sf"/>
</dbReference>
<dbReference type="InterPro" id="IPR036388">
    <property type="entry name" value="WH-like_DNA-bd_sf"/>
</dbReference>
<dbReference type="RefSeq" id="WP_015796782.1">
    <property type="nucleotide sequence ID" value="NC_013131.1"/>
</dbReference>
<dbReference type="PANTHER" id="PTHR43252:SF7">
    <property type="entry name" value="TRANSCRIPTIONAL REGULATOR YQJI"/>
    <property type="match status" value="1"/>
</dbReference>
<dbReference type="SUPFAM" id="SSF46785">
    <property type="entry name" value="Winged helix' DNA-binding domain"/>
    <property type="match status" value="1"/>
</dbReference>
<dbReference type="HOGENOM" id="CLU_063440_3_3_11"/>
<gene>
    <name evidence="2" type="ordered locus">Caci_8234</name>
</gene>
<evidence type="ECO:0000313" key="3">
    <source>
        <dbReference type="Proteomes" id="UP000000851"/>
    </source>
</evidence>
<dbReference type="OrthoDB" id="122286at2"/>
<dbReference type="InterPro" id="IPR005149">
    <property type="entry name" value="Tscrpt_reg_PadR_N"/>
</dbReference>
<reference evidence="2 3" key="1">
    <citation type="journal article" date="2009" name="Stand. Genomic Sci.">
        <title>Complete genome sequence of Catenulispora acidiphila type strain (ID 139908).</title>
        <authorList>
            <person name="Copeland A."/>
            <person name="Lapidus A."/>
            <person name="Glavina Del Rio T."/>
            <person name="Nolan M."/>
            <person name="Lucas S."/>
            <person name="Chen F."/>
            <person name="Tice H."/>
            <person name="Cheng J.F."/>
            <person name="Bruce D."/>
            <person name="Goodwin L."/>
            <person name="Pitluck S."/>
            <person name="Mikhailova N."/>
            <person name="Pati A."/>
            <person name="Ivanova N."/>
            <person name="Mavromatis K."/>
            <person name="Chen A."/>
            <person name="Palaniappan K."/>
            <person name="Chain P."/>
            <person name="Land M."/>
            <person name="Hauser L."/>
            <person name="Chang Y.J."/>
            <person name="Jeffries C.D."/>
            <person name="Chertkov O."/>
            <person name="Brettin T."/>
            <person name="Detter J.C."/>
            <person name="Han C."/>
            <person name="Ali Z."/>
            <person name="Tindall B.J."/>
            <person name="Goker M."/>
            <person name="Bristow J."/>
            <person name="Eisen J.A."/>
            <person name="Markowitz V."/>
            <person name="Hugenholtz P."/>
            <person name="Kyrpides N.C."/>
            <person name="Klenk H.P."/>
        </authorList>
    </citation>
    <scope>NUCLEOTIDE SEQUENCE [LARGE SCALE GENOMIC DNA]</scope>
    <source>
        <strain evidence="3">DSM 44928 / JCM 14897 / NBRC 102108 / NRRL B-24433 / ID139908</strain>
    </source>
</reference>
<name>C7QKF8_CATAD</name>
<dbReference type="eggNOG" id="COG1695">
    <property type="taxonomic scope" value="Bacteria"/>
</dbReference>
<dbReference type="Proteomes" id="UP000000851">
    <property type="component" value="Chromosome"/>
</dbReference>
<accession>C7QKF8</accession>
<evidence type="ECO:0000313" key="2">
    <source>
        <dbReference type="EMBL" id="ACU77057.1"/>
    </source>
</evidence>
<dbReference type="AlphaFoldDB" id="C7QKF8"/>
<dbReference type="Pfam" id="PF03551">
    <property type="entry name" value="PadR"/>
    <property type="match status" value="1"/>
</dbReference>
<dbReference type="Gene3D" id="1.10.10.10">
    <property type="entry name" value="Winged helix-like DNA-binding domain superfamily/Winged helix DNA-binding domain"/>
    <property type="match status" value="1"/>
</dbReference>
<organism evidence="2 3">
    <name type="scientific">Catenulispora acidiphila (strain DSM 44928 / JCM 14897 / NBRC 102108 / NRRL B-24433 / ID139908)</name>
    <dbReference type="NCBI Taxonomy" id="479433"/>
    <lineage>
        <taxon>Bacteria</taxon>
        <taxon>Bacillati</taxon>
        <taxon>Actinomycetota</taxon>
        <taxon>Actinomycetes</taxon>
        <taxon>Catenulisporales</taxon>
        <taxon>Catenulisporaceae</taxon>
        <taxon>Catenulispora</taxon>
    </lineage>
</organism>
<dbReference type="InParanoid" id="C7QKF8"/>